<dbReference type="AlphaFoldDB" id="A0A0F2MDX6"/>
<dbReference type="KEGG" id="ssck:SPSK_02008"/>
<dbReference type="VEuPathDB" id="FungiDB:SPSK_02008"/>
<dbReference type="Proteomes" id="UP000033710">
    <property type="component" value="Unassembled WGS sequence"/>
</dbReference>
<dbReference type="GeneID" id="27664183"/>
<name>A0A0F2MDX6_SPOSC</name>
<gene>
    <name evidence="2" type="ORF">SPSK_02008</name>
</gene>
<feature type="region of interest" description="Disordered" evidence="1">
    <location>
        <begin position="86"/>
        <end position="125"/>
    </location>
</feature>
<feature type="compositionally biased region" description="Basic and acidic residues" evidence="1">
    <location>
        <begin position="111"/>
        <end position="125"/>
    </location>
</feature>
<organism evidence="2 3">
    <name type="scientific">Sporothrix schenckii 1099-18</name>
    <dbReference type="NCBI Taxonomy" id="1397361"/>
    <lineage>
        <taxon>Eukaryota</taxon>
        <taxon>Fungi</taxon>
        <taxon>Dikarya</taxon>
        <taxon>Ascomycota</taxon>
        <taxon>Pezizomycotina</taxon>
        <taxon>Sordariomycetes</taxon>
        <taxon>Sordariomycetidae</taxon>
        <taxon>Ophiostomatales</taxon>
        <taxon>Ophiostomataceae</taxon>
        <taxon>Sporothrix</taxon>
    </lineage>
</organism>
<sequence length="125" mass="15060">MCTDPGWATTEQKSRKSKRDRLWALRTIKVAAGRRERKRKPVKKAVKAENMRTLLWVKRSTEKQRRYLLEVKREVVVSPMCRRDEVEEQIRQREGSRKRNTGQKRWVTVVEDTRERGLRKKPDDE</sequence>
<evidence type="ECO:0000256" key="1">
    <source>
        <dbReference type="SAM" id="MobiDB-lite"/>
    </source>
</evidence>
<reference evidence="2 3" key="2">
    <citation type="journal article" date="2015" name="Eukaryot. Cell">
        <title>Asexual propagation of a virulent clone complex in a human and feline outbreak of sporotrichosis.</title>
        <authorList>
            <person name="Teixeira Mde M."/>
            <person name="Rodrigues A.M."/>
            <person name="Tsui C.K."/>
            <person name="de Almeida L.G."/>
            <person name="Van Diepeningen A.D."/>
            <person name="van den Ende B.G."/>
            <person name="Fernandes G.F."/>
            <person name="Kano R."/>
            <person name="Hamelin R.C."/>
            <person name="Lopes-Bezerra L.M."/>
            <person name="Vasconcelos A.T."/>
            <person name="de Hoog S."/>
            <person name="de Camargo Z.P."/>
            <person name="Felipe M.S."/>
        </authorList>
    </citation>
    <scope>NUCLEOTIDE SEQUENCE [LARGE SCALE GENOMIC DNA]</scope>
    <source>
        <strain evidence="2 3">1099-18</strain>
    </source>
</reference>
<accession>A0A0F2MDX6</accession>
<comment type="caution">
    <text evidence="2">The sequence shown here is derived from an EMBL/GenBank/DDBJ whole genome shotgun (WGS) entry which is preliminary data.</text>
</comment>
<evidence type="ECO:0000313" key="3">
    <source>
        <dbReference type="Proteomes" id="UP000033710"/>
    </source>
</evidence>
<evidence type="ECO:0000313" key="2">
    <source>
        <dbReference type="EMBL" id="KJR87035.1"/>
    </source>
</evidence>
<dbReference type="RefSeq" id="XP_016589711.1">
    <property type="nucleotide sequence ID" value="XM_016728906.1"/>
</dbReference>
<feature type="compositionally biased region" description="Basic and acidic residues" evidence="1">
    <location>
        <begin position="86"/>
        <end position="97"/>
    </location>
</feature>
<protein>
    <submittedName>
        <fullName evidence="2">Uncharacterized protein</fullName>
    </submittedName>
</protein>
<reference evidence="2 3" key="1">
    <citation type="journal article" date="2014" name="BMC Genomics">
        <title>Comparative genomics of the major fungal agents of human and animal Sporotrichosis: Sporothrix schenckii and Sporothrix brasiliensis.</title>
        <authorList>
            <person name="Teixeira M.M."/>
            <person name="de Almeida L.G."/>
            <person name="Kubitschek-Barreira P."/>
            <person name="Alves F.L."/>
            <person name="Kioshima E.S."/>
            <person name="Abadio A.K."/>
            <person name="Fernandes L."/>
            <person name="Derengowski L.S."/>
            <person name="Ferreira K.S."/>
            <person name="Souza R.C."/>
            <person name="Ruiz J.C."/>
            <person name="de Andrade N.C."/>
            <person name="Paes H.C."/>
            <person name="Nicola A.M."/>
            <person name="Albuquerque P."/>
            <person name="Gerber A.L."/>
            <person name="Martins V.P."/>
            <person name="Peconick L.D."/>
            <person name="Neto A.V."/>
            <person name="Chaucanez C.B."/>
            <person name="Silva P.A."/>
            <person name="Cunha O.L."/>
            <person name="de Oliveira F.F."/>
            <person name="dos Santos T.C."/>
            <person name="Barros A.L."/>
            <person name="Soares M.A."/>
            <person name="de Oliveira L.M."/>
            <person name="Marini M.M."/>
            <person name="Villalobos-Duno H."/>
            <person name="Cunha M.M."/>
            <person name="de Hoog S."/>
            <person name="da Silveira J.F."/>
            <person name="Henrissat B."/>
            <person name="Nino-Vega G.A."/>
            <person name="Cisalpino P.S."/>
            <person name="Mora-Montes H.M."/>
            <person name="Almeida S.R."/>
            <person name="Stajich J.E."/>
            <person name="Lopes-Bezerra L.M."/>
            <person name="Vasconcelos A.T."/>
            <person name="Felipe M.S."/>
        </authorList>
    </citation>
    <scope>NUCLEOTIDE SEQUENCE [LARGE SCALE GENOMIC DNA]</scope>
    <source>
        <strain evidence="2 3">1099-18</strain>
    </source>
</reference>
<dbReference type="EMBL" id="AXCR01000005">
    <property type="protein sequence ID" value="KJR87035.1"/>
    <property type="molecule type" value="Genomic_DNA"/>
</dbReference>
<proteinExistence type="predicted"/>